<keyword evidence="3 9" id="KW-0812">Transmembrane</keyword>
<evidence type="ECO:0000256" key="2">
    <source>
        <dbReference type="ARBA" id="ARBA00022448"/>
    </source>
</evidence>
<keyword evidence="2" id="KW-0813">Transport</keyword>
<dbReference type="AlphaFoldDB" id="C1N2Q2"/>
<dbReference type="KEGG" id="mpp:MICPUCDRAFT_48380"/>
<dbReference type="GO" id="GO:0005774">
    <property type="term" value="C:vacuolar membrane"/>
    <property type="evidence" value="ECO:0007669"/>
    <property type="project" value="TreeGrafter"/>
</dbReference>
<comment type="subcellular location">
    <subcellularLocation>
        <location evidence="1">Membrane</location>
        <topology evidence="1">Multi-pass membrane protein</topology>
    </subcellularLocation>
</comment>
<dbReference type="RefSeq" id="XP_003061914.1">
    <property type="nucleotide sequence ID" value="XM_003061868.1"/>
</dbReference>
<keyword evidence="6 9" id="KW-0472">Membrane</keyword>
<feature type="transmembrane region" description="Helical" evidence="9">
    <location>
        <begin position="349"/>
        <end position="367"/>
    </location>
</feature>
<feature type="compositionally biased region" description="Low complexity" evidence="8">
    <location>
        <begin position="100"/>
        <end position="115"/>
    </location>
</feature>
<feature type="transmembrane region" description="Helical" evidence="9">
    <location>
        <begin position="325"/>
        <end position="342"/>
    </location>
</feature>
<feature type="transmembrane region" description="Helical" evidence="9">
    <location>
        <begin position="290"/>
        <end position="309"/>
    </location>
</feature>
<gene>
    <name evidence="11" type="ORF">MICPUCDRAFT_48380</name>
</gene>
<feature type="transmembrane region" description="Helical" evidence="9">
    <location>
        <begin position="387"/>
        <end position="411"/>
    </location>
</feature>
<feature type="transmembrane region" description="Helical" evidence="9">
    <location>
        <begin position="462"/>
        <end position="480"/>
    </location>
</feature>
<keyword evidence="5 9" id="KW-1133">Transmembrane helix</keyword>
<reference evidence="11 12" key="1">
    <citation type="journal article" date="2009" name="Science">
        <title>Green evolution and dynamic adaptations revealed by genomes of the marine picoeukaryotes Micromonas.</title>
        <authorList>
            <person name="Worden A.Z."/>
            <person name="Lee J.H."/>
            <person name="Mock T."/>
            <person name="Rouze P."/>
            <person name="Simmons M.P."/>
            <person name="Aerts A.L."/>
            <person name="Allen A.E."/>
            <person name="Cuvelier M.L."/>
            <person name="Derelle E."/>
            <person name="Everett M.V."/>
            <person name="Foulon E."/>
            <person name="Grimwood J."/>
            <person name="Gundlach H."/>
            <person name="Henrissat B."/>
            <person name="Napoli C."/>
            <person name="McDonald S.M."/>
            <person name="Parker M.S."/>
            <person name="Rombauts S."/>
            <person name="Salamov A."/>
            <person name="Von Dassow P."/>
            <person name="Badger J.H."/>
            <person name="Coutinho P.M."/>
            <person name="Demir E."/>
            <person name="Dubchak I."/>
            <person name="Gentemann C."/>
            <person name="Eikrem W."/>
            <person name="Gready J.E."/>
            <person name="John U."/>
            <person name="Lanier W."/>
            <person name="Lindquist E.A."/>
            <person name="Lucas S."/>
            <person name="Mayer K.F."/>
            <person name="Moreau H."/>
            <person name="Not F."/>
            <person name="Otillar R."/>
            <person name="Panaud O."/>
            <person name="Pangilinan J."/>
            <person name="Paulsen I."/>
            <person name="Piegu B."/>
            <person name="Poliakov A."/>
            <person name="Robbens S."/>
            <person name="Schmutz J."/>
            <person name="Toulza E."/>
            <person name="Wyss T."/>
            <person name="Zelensky A."/>
            <person name="Zhou K."/>
            <person name="Armbrust E.V."/>
            <person name="Bhattacharya D."/>
            <person name="Goodenough U.W."/>
            <person name="Van de Peer Y."/>
            <person name="Grigoriev I.V."/>
        </authorList>
    </citation>
    <scope>NUCLEOTIDE SEQUENCE [LARGE SCALE GENOMIC DNA]</scope>
    <source>
        <strain evidence="11 12">CCMP1545</strain>
    </source>
</reference>
<keyword evidence="12" id="KW-1185">Reference proteome</keyword>
<feature type="region of interest" description="Disordered" evidence="8">
    <location>
        <begin position="1"/>
        <end position="143"/>
    </location>
</feature>
<dbReference type="STRING" id="564608.C1N2Q2"/>
<dbReference type="PANTHER" id="PTHR22950:SF692">
    <property type="entry name" value="TRANSMEMBRANE AMINO ACID TRANSPORTER FAMILY PROTEIN"/>
    <property type="match status" value="1"/>
</dbReference>
<dbReference type="GeneID" id="9687565"/>
<dbReference type="EMBL" id="GG663745">
    <property type="protein sequence ID" value="EEH53626.1"/>
    <property type="molecule type" value="Genomic_DNA"/>
</dbReference>
<evidence type="ECO:0000256" key="7">
    <source>
        <dbReference type="ARBA" id="ARBA00049662"/>
    </source>
</evidence>
<dbReference type="Pfam" id="PF01490">
    <property type="entry name" value="Aa_trans"/>
    <property type="match status" value="2"/>
</dbReference>
<dbReference type="OMA" id="KYFFIRT"/>
<evidence type="ECO:0000256" key="4">
    <source>
        <dbReference type="ARBA" id="ARBA00022970"/>
    </source>
</evidence>
<evidence type="ECO:0000256" key="8">
    <source>
        <dbReference type="SAM" id="MobiDB-lite"/>
    </source>
</evidence>
<evidence type="ECO:0000256" key="9">
    <source>
        <dbReference type="SAM" id="Phobius"/>
    </source>
</evidence>
<sequence length="607" mass="62489">MVTAASALPTPSASLALGRARTSRAASASPRCAARQTPPPPPTTTPSWRVASSSRAVTTRTGARGGEASCSASYRTLPSRRERGGRGRGRHRGGGGGGATRVASAASATKRASATPQTIARSDGSPSSSSSSRLERPVGNSSTAQAMANSVNILLGVGLLSVPYALQQGGWAGLGVLSLLGAMTNYTGKARSDSHRSPYDRVGVALIKCQAAGSLPVVDVAGFESDLSAGGAVASARGMGASGDEYDLMEMDAGDATSGGPGYCEYPRRRPLLSYEDIGEAAFGPRGRDFITFVLYTELIGTGALFFILEGDHLAILFDHAHDETWYMAAAAAVMIPTLWLFDLSSLSAIGALGAAASMSLVGVVLYELVAVGGYPANPPPGFDTTALVHLSTLPVSFGLLAFVFAGHAVFPAIYTSMEKPEEYPAMLDKTYVIVGLTCLVIGSAGYALYGDQVMDEVTLNLPAGVASTIALALITVNPFSKFALTMDPVARGLEKGLLGIDVASETNRSTTASALKARGLRTGLGLSALATAATVPFFAVFMSLIGSFLTLTVSVIFPSACYLKMFEDEVTDGERALNWGIMVLGGFCVVAGSVSAVQGIAGEIGF</sequence>
<accession>C1N2Q2</accession>
<feature type="domain" description="Amino acid transporter transmembrane" evidence="10">
    <location>
        <begin position="140"/>
        <end position="190"/>
    </location>
</feature>
<feature type="transmembrane region" description="Helical" evidence="9">
    <location>
        <begin position="525"/>
        <end position="558"/>
    </location>
</feature>
<feature type="compositionally biased region" description="Low complexity" evidence="8">
    <location>
        <begin position="122"/>
        <end position="132"/>
    </location>
</feature>
<feature type="transmembrane region" description="Helical" evidence="9">
    <location>
        <begin position="432"/>
        <end position="450"/>
    </location>
</feature>
<dbReference type="eggNOG" id="KOG1303">
    <property type="taxonomic scope" value="Eukaryota"/>
</dbReference>
<evidence type="ECO:0000256" key="3">
    <source>
        <dbReference type="ARBA" id="ARBA00022692"/>
    </source>
</evidence>
<evidence type="ECO:0000256" key="1">
    <source>
        <dbReference type="ARBA" id="ARBA00004141"/>
    </source>
</evidence>
<feature type="transmembrane region" description="Helical" evidence="9">
    <location>
        <begin position="578"/>
        <end position="602"/>
    </location>
</feature>
<dbReference type="GO" id="GO:0015179">
    <property type="term" value="F:L-amino acid transmembrane transporter activity"/>
    <property type="evidence" value="ECO:0007669"/>
    <property type="project" value="TreeGrafter"/>
</dbReference>
<name>C1N2Q2_MICPC</name>
<evidence type="ECO:0000313" key="12">
    <source>
        <dbReference type="Proteomes" id="UP000001876"/>
    </source>
</evidence>
<proteinExistence type="inferred from homology"/>
<comment type="similarity">
    <text evidence="7">Belongs to the amino acid/polyamine transporter 2 family. Amino acid/auxin permease (AAAP) (TC 2.A.18.5) subfamily.</text>
</comment>
<feature type="domain" description="Amino acid transporter transmembrane" evidence="10">
    <location>
        <begin position="273"/>
        <end position="596"/>
    </location>
</feature>
<dbReference type="InterPro" id="IPR013057">
    <property type="entry name" value="AA_transpt_TM"/>
</dbReference>
<dbReference type="Proteomes" id="UP000001876">
    <property type="component" value="Unassembled WGS sequence"/>
</dbReference>
<keyword evidence="4" id="KW-0029">Amino-acid transport</keyword>
<evidence type="ECO:0000313" key="11">
    <source>
        <dbReference type="EMBL" id="EEH53626.1"/>
    </source>
</evidence>
<feature type="compositionally biased region" description="Polar residues" evidence="8">
    <location>
        <begin position="50"/>
        <end position="61"/>
    </location>
</feature>
<evidence type="ECO:0000259" key="10">
    <source>
        <dbReference type="Pfam" id="PF01490"/>
    </source>
</evidence>
<dbReference type="PANTHER" id="PTHR22950">
    <property type="entry name" value="AMINO ACID TRANSPORTER"/>
    <property type="match status" value="1"/>
</dbReference>
<evidence type="ECO:0000256" key="5">
    <source>
        <dbReference type="ARBA" id="ARBA00022989"/>
    </source>
</evidence>
<feature type="compositionally biased region" description="Low complexity" evidence="8">
    <location>
        <begin position="1"/>
        <end position="35"/>
    </location>
</feature>
<dbReference type="OrthoDB" id="655540at2759"/>
<evidence type="ECO:0000256" key="6">
    <source>
        <dbReference type="ARBA" id="ARBA00023136"/>
    </source>
</evidence>
<protein>
    <submittedName>
        <fullName evidence="11">Amino Acid/Auxin permease family</fullName>
    </submittedName>
</protein>
<organism evidence="12">
    <name type="scientific">Micromonas pusilla (strain CCMP1545)</name>
    <name type="common">Picoplanktonic green alga</name>
    <dbReference type="NCBI Taxonomy" id="564608"/>
    <lineage>
        <taxon>Eukaryota</taxon>
        <taxon>Viridiplantae</taxon>
        <taxon>Chlorophyta</taxon>
        <taxon>Mamiellophyceae</taxon>
        <taxon>Mamiellales</taxon>
        <taxon>Mamiellaceae</taxon>
        <taxon>Micromonas</taxon>
    </lineage>
</organism>